<dbReference type="InterPro" id="IPR023546">
    <property type="entry name" value="MGMT"/>
</dbReference>
<keyword evidence="3 8" id="KW-0489">Methyltransferase</keyword>
<dbReference type="EMBL" id="FYEW01000002">
    <property type="protein sequence ID" value="SNC76391.1"/>
    <property type="molecule type" value="Genomic_DNA"/>
</dbReference>
<dbReference type="PANTHER" id="PTHR10815:SF13">
    <property type="entry name" value="METHYLATED-DNA--PROTEIN-CYSTEINE METHYLTRANSFERASE"/>
    <property type="match status" value="1"/>
</dbReference>
<proteinExistence type="inferred from homology"/>
<comment type="miscellaneous">
    <text evidence="8">This enzyme catalyzes only one turnover and therefore is not strictly catalytic. According to one definition, an enzyme is a biocatalyst that acts repeatedly and over many reaction cycles.</text>
</comment>
<sequence>MSAASAYLSSPLGLLEIRGTDAGLQAVRFLDNAPAGLYETQKSAVPACLVEPYQQLQAYFGRELREFDLTYAVEQGTDFQQRVWGILPRIGFGHTASYLDLARLLQNPGAVRAVGAANGQNPLAIVWPCHRIIGANGQLTGYAGGLARKKWLLDFERPAAQGELFAFASQPHSGLAQPLNSF</sequence>
<dbReference type="SUPFAM" id="SSF53155">
    <property type="entry name" value="Methylated DNA-protein cysteine methyltransferase domain"/>
    <property type="match status" value="1"/>
</dbReference>
<dbReference type="PANTHER" id="PTHR10815">
    <property type="entry name" value="METHYLATED-DNA--PROTEIN-CYSTEINE METHYLTRANSFERASE"/>
    <property type="match status" value="1"/>
</dbReference>
<dbReference type="Gene3D" id="3.30.160.70">
    <property type="entry name" value="Methylated DNA-protein cysteine methyltransferase domain"/>
    <property type="match status" value="1"/>
</dbReference>
<protein>
    <recommendedName>
        <fullName evidence="8">Methylated-DNA--protein-cysteine methyltransferase</fullName>
        <ecNumber evidence="8">2.1.1.63</ecNumber>
    </recommendedName>
    <alternativeName>
        <fullName evidence="8">6-O-methylguanine-DNA methyltransferase</fullName>
        <shortName evidence="8">MGMT</shortName>
    </alternativeName>
    <alternativeName>
        <fullName evidence="8">O-6-methylguanine-DNA-alkyltransferase</fullName>
    </alternativeName>
</protein>
<evidence type="ECO:0000259" key="10">
    <source>
        <dbReference type="Pfam" id="PF02870"/>
    </source>
</evidence>
<evidence type="ECO:0000313" key="12">
    <source>
        <dbReference type="Proteomes" id="UP000198131"/>
    </source>
</evidence>
<evidence type="ECO:0000256" key="2">
    <source>
        <dbReference type="ARBA" id="ARBA00008711"/>
    </source>
</evidence>
<dbReference type="AlphaFoldDB" id="A0A212UE59"/>
<dbReference type="GO" id="GO:0006307">
    <property type="term" value="P:DNA alkylation repair"/>
    <property type="evidence" value="ECO:0007669"/>
    <property type="project" value="UniProtKB-UniRule"/>
</dbReference>
<comment type="function">
    <text evidence="8">Involved in the cellular defense against the biological effects of O6-methylguanine (O6-MeG) and O4-methylthymine (O4-MeT) in DNA. Repairs the methylated nucleobase in DNA by stoichiometrically transferring the methyl group to a cysteine residue in the enzyme. This is a suicide reaction: the enzyme is irreversibly inactivated.</text>
</comment>
<evidence type="ECO:0000313" key="11">
    <source>
        <dbReference type="EMBL" id="SNC76391.1"/>
    </source>
</evidence>
<comment type="catalytic activity">
    <reaction evidence="1 8">
        <text>a 4-O-methyl-thymidine in DNA + L-cysteinyl-[protein] = a thymidine in DNA + S-methyl-L-cysteinyl-[protein]</text>
        <dbReference type="Rhea" id="RHEA:53428"/>
        <dbReference type="Rhea" id="RHEA-COMP:10131"/>
        <dbReference type="Rhea" id="RHEA-COMP:10132"/>
        <dbReference type="Rhea" id="RHEA-COMP:13555"/>
        <dbReference type="Rhea" id="RHEA-COMP:13556"/>
        <dbReference type="ChEBI" id="CHEBI:29950"/>
        <dbReference type="ChEBI" id="CHEBI:82612"/>
        <dbReference type="ChEBI" id="CHEBI:137386"/>
        <dbReference type="ChEBI" id="CHEBI:137387"/>
        <dbReference type="EC" id="2.1.1.63"/>
    </reaction>
</comment>
<dbReference type="Gene3D" id="1.10.10.10">
    <property type="entry name" value="Winged helix-like DNA-binding domain superfamily/Winged helix DNA-binding domain"/>
    <property type="match status" value="1"/>
</dbReference>
<comment type="catalytic activity">
    <reaction evidence="7 8">
        <text>a 6-O-methyl-2'-deoxyguanosine in DNA + L-cysteinyl-[protein] = S-methyl-L-cysteinyl-[protein] + a 2'-deoxyguanosine in DNA</text>
        <dbReference type="Rhea" id="RHEA:24000"/>
        <dbReference type="Rhea" id="RHEA-COMP:10131"/>
        <dbReference type="Rhea" id="RHEA-COMP:10132"/>
        <dbReference type="Rhea" id="RHEA-COMP:11367"/>
        <dbReference type="Rhea" id="RHEA-COMP:11368"/>
        <dbReference type="ChEBI" id="CHEBI:29950"/>
        <dbReference type="ChEBI" id="CHEBI:82612"/>
        <dbReference type="ChEBI" id="CHEBI:85445"/>
        <dbReference type="ChEBI" id="CHEBI:85448"/>
        <dbReference type="EC" id="2.1.1.63"/>
    </reaction>
</comment>
<dbReference type="Pfam" id="PF02870">
    <property type="entry name" value="Methyltransf_1N"/>
    <property type="match status" value="1"/>
</dbReference>
<keyword evidence="4 8" id="KW-0808">Transferase</keyword>
<evidence type="ECO:0000256" key="8">
    <source>
        <dbReference type="HAMAP-Rule" id="MF_00772"/>
    </source>
</evidence>
<keyword evidence="5 8" id="KW-0227">DNA damage</keyword>
<dbReference type="GO" id="GO:0003908">
    <property type="term" value="F:methylated-DNA-[protein]-cysteine S-methyltransferase activity"/>
    <property type="evidence" value="ECO:0007669"/>
    <property type="project" value="UniProtKB-UniRule"/>
</dbReference>
<comment type="subcellular location">
    <subcellularLocation>
        <location evidence="8">Cytoplasm</location>
    </subcellularLocation>
</comment>
<dbReference type="InterPro" id="IPR036388">
    <property type="entry name" value="WH-like_DNA-bd_sf"/>
</dbReference>
<feature type="domain" description="Methylated-DNA-[protein]-cysteine S-methyltransferase DNA binding" evidence="9">
    <location>
        <begin position="78"/>
        <end position="157"/>
    </location>
</feature>
<dbReference type="EC" id="2.1.1.63" evidence="8"/>
<evidence type="ECO:0000256" key="6">
    <source>
        <dbReference type="ARBA" id="ARBA00023204"/>
    </source>
</evidence>
<dbReference type="InterPro" id="IPR036217">
    <property type="entry name" value="MethylDNA_cys_MeTrfase_DNAb"/>
</dbReference>
<evidence type="ECO:0000256" key="7">
    <source>
        <dbReference type="ARBA" id="ARBA00049348"/>
    </source>
</evidence>
<feature type="active site" description="Nucleophile; methyl group acceptor" evidence="8">
    <location>
        <position position="129"/>
    </location>
</feature>
<dbReference type="InterPro" id="IPR036631">
    <property type="entry name" value="MGMT_N_sf"/>
</dbReference>
<accession>A0A212UE59</accession>
<evidence type="ECO:0000256" key="1">
    <source>
        <dbReference type="ARBA" id="ARBA00001286"/>
    </source>
</evidence>
<dbReference type="RefSeq" id="WP_088844626.1">
    <property type="nucleotide sequence ID" value="NZ_FYEW01000002.1"/>
</dbReference>
<dbReference type="Proteomes" id="UP000198131">
    <property type="component" value="Unassembled WGS sequence"/>
</dbReference>
<keyword evidence="6 8" id="KW-0234">DNA repair</keyword>
<dbReference type="NCBIfam" id="TIGR00589">
    <property type="entry name" value="ogt"/>
    <property type="match status" value="1"/>
</dbReference>
<dbReference type="InterPro" id="IPR014048">
    <property type="entry name" value="MethylDNA_cys_MeTrfase_DNA-bd"/>
</dbReference>
<name>A0A212UE59_9BACT</name>
<dbReference type="CDD" id="cd06445">
    <property type="entry name" value="ATase"/>
    <property type="match status" value="1"/>
</dbReference>
<dbReference type="FunFam" id="1.10.10.10:FF:000214">
    <property type="entry name" value="Methylated-DNA--protein-cysteine methyltransferase"/>
    <property type="match status" value="1"/>
</dbReference>
<feature type="domain" description="Methylguanine DNA methyltransferase ribonuclease-like" evidence="10">
    <location>
        <begin position="6"/>
        <end position="69"/>
    </location>
</feature>
<dbReference type="GO" id="GO:0032259">
    <property type="term" value="P:methylation"/>
    <property type="evidence" value="ECO:0007669"/>
    <property type="project" value="UniProtKB-KW"/>
</dbReference>
<dbReference type="InterPro" id="IPR008332">
    <property type="entry name" value="MethylG_MeTrfase_N"/>
</dbReference>
<dbReference type="GO" id="GO:0005737">
    <property type="term" value="C:cytoplasm"/>
    <property type="evidence" value="ECO:0007669"/>
    <property type="project" value="UniProtKB-SubCell"/>
</dbReference>
<dbReference type="OrthoDB" id="9802228at2"/>
<dbReference type="Pfam" id="PF01035">
    <property type="entry name" value="DNA_binding_1"/>
    <property type="match status" value="1"/>
</dbReference>
<evidence type="ECO:0000256" key="5">
    <source>
        <dbReference type="ARBA" id="ARBA00022763"/>
    </source>
</evidence>
<comment type="similarity">
    <text evidence="2 8">Belongs to the MGMT family.</text>
</comment>
<evidence type="ECO:0000256" key="4">
    <source>
        <dbReference type="ARBA" id="ARBA00022679"/>
    </source>
</evidence>
<evidence type="ECO:0000259" key="9">
    <source>
        <dbReference type="Pfam" id="PF01035"/>
    </source>
</evidence>
<dbReference type="HAMAP" id="MF_00772">
    <property type="entry name" value="OGT"/>
    <property type="match status" value="1"/>
</dbReference>
<evidence type="ECO:0000256" key="3">
    <source>
        <dbReference type="ARBA" id="ARBA00022603"/>
    </source>
</evidence>
<keyword evidence="8" id="KW-0963">Cytoplasm</keyword>
<gene>
    <name evidence="11" type="ORF">SAMN06265337_3362</name>
</gene>
<organism evidence="11 12">
    <name type="scientific">Hymenobacter gelipurpurascens</name>
    <dbReference type="NCBI Taxonomy" id="89968"/>
    <lineage>
        <taxon>Bacteria</taxon>
        <taxon>Pseudomonadati</taxon>
        <taxon>Bacteroidota</taxon>
        <taxon>Cytophagia</taxon>
        <taxon>Cytophagales</taxon>
        <taxon>Hymenobacteraceae</taxon>
        <taxon>Hymenobacter</taxon>
    </lineage>
</organism>
<reference evidence="12" key="1">
    <citation type="submission" date="2017-06" db="EMBL/GenBank/DDBJ databases">
        <authorList>
            <person name="Varghese N."/>
            <person name="Submissions S."/>
        </authorList>
    </citation>
    <scope>NUCLEOTIDE SEQUENCE [LARGE SCALE GENOMIC DNA]</scope>
    <source>
        <strain evidence="12">DSM 11116</strain>
    </source>
</reference>
<dbReference type="SUPFAM" id="SSF46767">
    <property type="entry name" value="Methylated DNA-protein cysteine methyltransferase, C-terminal domain"/>
    <property type="match status" value="1"/>
</dbReference>
<keyword evidence="12" id="KW-1185">Reference proteome</keyword>